<keyword evidence="2" id="KW-0812">Transmembrane</keyword>
<dbReference type="InterPro" id="IPR018253">
    <property type="entry name" value="DnaJ_domain_CS"/>
</dbReference>
<gene>
    <name evidence="8" type="ORF">NEOLI_000770</name>
</gene>
<evidence type="ECO:0000256" key="1">
    <source>
        <dbReference type="ARBA" id="ARBA00004389"/>
    </source>
</evidence>
<dbReference type="SUPFAM" id="SSF46565">
    <property type="entry name" value="Chaperone J-domain"/>
    <property type="match status" value="1"/>
</dbReference>
<sequence>MAVNKDEALRCLEIARNKLSMGERDASIRFTRKSLNLHSTTEAEDFLQYLLSHAEGHAATSSTEPFDKSSSKHRSVPATKGAKPEPQIREFTVEQERLVGRIRKCKKDKFYDIMDLKPEATEVEIKKAYKKLALQLHPDKNAAPRADEAFKMVSHAFQVLNNPDKRAIYDRSGMDPGARGASGSPSGFSNAFANARRNGGSPMFTEELSPEDLFNMFFGSGMGAFGSGFGGGAFGTPGIRIQTFGRAPRRQHTATQNQTQNQENGTISQVLPLLIVLLFSLLSSLFSGEWSFGGSGPSQPAFAFHPRSPYTQMRTTPRHSIHFYVDPKEINSLSEFKLSQLDKTAELAYINGLKHDCELEYTRKRRVLEEAEGWFSRDEEMYRKAKSMKTPNCQRLDELGYSLQ</sequence>
<dbReference type="GO" id="GO:0071218">
    <property type="term" value="P:cellular response to misfolded protein"/>
    <property type="evidence" value="ECO:0007669"/>
    <property type="project" value="TreeGrafter"/>
</dbReference>
<dbReference type="CDD" id="cd06257">
    <property type="entry name" value="DnaJ"/>
    <property type="match status" value="1"/>
</dbReference>
<dbReference type="InterPro" id="IPR051100">
    <property type="entry name" value="DnaJ_subfamily_B/C"/>
</dbReference>
<organism evidence="8 9">
    <name type="scientific">Neolecta irregularis (strain DAH-3)</name>
    <dbReference type="NCBI Taxonomy" id="1198029"/>
    <lineage>
        <taxon>Eukaryota</taxon>
        <taxon>Fungi</taxon>
        <taxon>Dikarya</taxon>
        <taxon>Ascomycota</taxon>
        <taxon>Taphrinomycotina</taxon>
        <taxon>Neolectales</taxon>
        <taxon>Neolectaceae</taxon>
        <taxon>Neolecta</taxon>
    </lineage>
</organism>
<dbReference type="InterPro" id="IPR001623">
    <property type="entry name" value="DnaJ_domain"/>
</dbReference>
<dbReference type="GO" id="GO:0030544">
    <property type="term" value="F:Hsp70 protein binding"/>
    <property type="evidence" value="ECO:0007669"/>
    <property type="project" value="TreeGrafter"/>
</dbReference>
<dbReference type="PROSITE" id="PS50076">
    <property type="entry name" value="DNAJ_2"/>
    <property type="match status" value="1"/>
</dbReference>
<keyword evidence="5" id="KW-0472">Membrane</keyword>
<keyword evidence="9" id="KW-1185">Reference proteome</keyword>
<feature type="region of interest" description="Disordered" evidence="6">
    <location>
        <begin position="58"/>
        <end position="86"/>
    </location>
</feature>
<dbReference type="Proteomes" id="UP000186594">
    <property type="component" value="Unassembled WGS sequence"/>
</dbReference>
<feature type="domain" description="J" evidence="7">
    <location>
        <begin position="109"/>
        <end position="173"/>
    </location>
</feature>
<dbReference type="Pfam" id="PF09320">
    <property type="entry name" value="DUF1977"/>
    <property type="match status" value="1"/>
</dbReference>
<dbReference type="InterPro" id="IPR036869">
    <property type="entry name" value="J_dom_sf"/>
</dbReference>
<proteinExistence type="predicted"/>
<dbReference type="InterPro" id="IPR015399">
    <property type="entry name" value="DUF1977_DnaJ-like"/>
</dbReference>
<dbReference type="Pfam" id="PF00226">
    <property type="entry name" value="DnaJ"/>
    <property type="match status" value="1"/>
</dbReference>
<dbReference type="PANTHER" id="PTHR43908">
    <property type="entry name" value="AT29763P-RELATED"/>
    <property type="match status" value="1"/>
</dbReference>
<name>A0A1U7LIT9_NEOID</name>
<protein>
    <submittedName>
        <fullName evidence="8">Putative J domain-containing protein</fullName>
    </submittedName>
</protein>
<dbReference type="Gene3D" id="1.10.287.110">
    <property type="entry name" value="DnaJ domain"/>
    <property type="match status" value="1"/>
</dbReference>
<comment type="caution">
    <text evidence="8">The sequence shown here is derived from an EMBL/GenBank/DDBJ whole genome shotgun (WGS) entry which is preliminary data.</text>
</comment>
<dbReference type="PROSITE" id="PS00636">
    <property type="entry name" value="DNAJ_1"/>
    <property type="match status" value="1"/>
</dbReference>
<accession>A0A1U7LIT9</accession>
<dbReference type="PRINTS" id="PR00625">
    <property type="entry name" value="JDOMAIN"/>
</dbReference>
<evidence type="ECO:0000256" key="4">
    <source>
        <dbReference type="ARBA" id="ARBA00022989"/>
    </source>
</evidence>
<evidence type="ECO:0000256" key="5">
    <source>
        <dbReference type="ARBA" id="ARBA00023136"/>
    </source>
</evidence>
<keyword evidence="3" id="KW-0256">Endoplasmic reticulum</keyword>
<dbReference type="AlphaFoldDB" id="A0A1U7LIT9"/>
<evidence type="ECO:0000256" key="2">
    <source>
        <dbReference type="ARBA" id="ARBA00022692"/>
    </source>
</evidence>
<reference evidence="8 9" key="1">
    <citation type="submission" date="2016-04" db="EMBL/GenBank/DDBJ databases">
        <title>Evolutionary innovation and constraint leading to complex multicellularity in the Ascomycota.</title>
        <authorList>
            <person name="Cisse O."/>
            <person name="Nguyen A."/>
            <person name="Hewitt D.A."/>
            <person name="Jedd G."/>
            <person name="Stajich J.E."/>
        </authorList>
    </citation>
    <scope>NUCLEOTIDE SEQUENCE [LARGE SCALE GENOMIC DNA]</scope>
    <source>
        <strain evidence="8 9">DAH-3</strain>
    </source>
</reference>
<dbReference type="PANTHER" id="PTHR43908:SF3">
    <property type="entry name" value="AT29763P-RELATED"/>
    <property type="match status" value="1"/>
</dbReference>
<comment type="subcellular location">
    <subcellularLocation>
        <location evidence="1">Endoplasmic reticulum membrane</location>
        <topology evidence="1">Single-pass membrane protein</topology>
    </subcellularLocation>
</comment>
<dbReference type="SMART" id="SM00271">
    <property type="entry name" value="DnaJ"/>
    <property type="match status" value="1"/>
</dbReference>
<dbReference type="STRING" id="1198029.A0A1U7LIT9"/>
<dbReference type="GO" id="GO:0005789">
    <property type="term" value="C:endoplasmic reticulum membrane"/>
    <property type="evidence" value="ECO:0007669"/>
    <property type="project" value="UniProtKB-SubCell"/>
</dbReference>
<evidence type="ECO:0000256" key="3">
    <source>
        <dbReference type="ARBA" id="ARBA00022824"/>
    </source>
</evidence>
<dbReference type="OMA" id="ARSREHN"/>
<dbReference type="EMBL" id="LXFE01003037">
    <property type="protein sequence ID" value="OLL22567.1"/>
    <property type="molecule type" value="Genomic_DNA"/>
</dbReference>
<evidence type="ECO:0000259" key="7">
    <source>
        <dbReference type="PROSITE" id="PS50076"/>
    </source>
</evidence>
<keyword evidence="4" id="KW-1133">Transmembrane helix</keyword>
<evidence type="ECO:0000313" key="9">
    <source>
        <dbReference type="Proteomes" id="UP000186594"/>
    </source>
</evidence>
<evidence type="ECO:0000256" key="6">
    <source>
        <dbReference type="SAM" id="MobiDB-lite"/>
    </source>
</evidence>
<dbReference type="OrthoDB" id="1507364at2759"/>
<evidence type="ECO:0000313" key="8">
    <source>
        <dbReference type="EMBL" id="OLL22567.1"/>
    </source>
</evidence>